<sequence length="492" mass="50703">MNSVVNPVDQYVFFGHSFIYLGLGEAFGALTGKAVYNGGIGGQKSRQIAARFNAPSAKLTTAVTMPATAGTAVTIGTGSSDPSNDTITSGLTVKPTRDGASYDRAVVLAGRTGRIQQRGTTIQFVPDRAGRSFAVPIGTPVTFVEGEAYRDRIAVLMVNRNDDWVSEAGRAACVANTAAMIARLKPVFKKVWVLEEAPSADDTPTRLAALTALNDALEAQFPVNFLRLMSWMRTTAAADAAGITFDADNLTDIAAGLTPRAFRTDALHLNALGNSTAAIYLQAQGVREGWLPPPPAVTATIWTSDEFTGGDASTIDGRNTDVGRGGSAKTWVVNAVSSLKTQMAIAGGVLVRGADPNATLAGIAAVPADAQILAKLAGVPASGSSLALRRSALAGGSSNRYELTFGVGNVRLRKVLTGNVATDLSGSYAISPGDVVGFWVLGTTIGLVINGVTRATATNADISGAGFGGFQTASSNGAVGIEWIDLYTVAAA</sequence>
<proteinExistence type="predicted"/>
<dbReference type="InterPro" id="IPR036514">
    <property type="entry name" value="SGNH_hydro_sf"/>
</dbReference>
<protein>
    <recommendedName>
        <fullName evidence="3">Minor tail protein</fullName>
    </recommendedName>
</protein>
<dbReference type="Gene3D" id="3.40.50.1110">
    <property type="entry name" value="SGNH hydrolase"/>
    <property type="match status" value="1"/>
</dbReference>
<reference evidence="1 2" key="1">
    <citation type="submission" date="2022-08" db="EMBL/GenBank/DDBJ databases">
        <title>novel species in genus Aeromicrobium.</title>
        <authorList>
            <person name="Ye L."/>
        </authorList>
    </citation>
    <scope>NUCLEOTIDE SEQUENCE [LARGE SCALE GENOMIC DNA]</scope>
    <source>
        <strain evidence="2">zg-Y1379</strain>
    </source>
</reference>
<evidence type="ECO:0000313" key="2">
    <source>
        <dbReference type="Proteomes" id="UP001316184"/>
    </source>
</evidence>
<organism evidence="1 2">
    <name type="scientific">Aeromicrobium wangtongii</name>
    <dbReference type="NCBI Taxonomy" id="2969247"/>
    <lineage>
        <taxon>Bacteria</taxon>
        <taxon>Bacillati</taxon>
        <taxon>Actinomycetota</taxon>
        <taxon>Actinomycetes</taxon>
        <taxon>Propionibacteriales</taxon>
        <taxon>Nocardioidaceae</taxon>
        <taxon>Aeromicrobium</taxon>
    </lineage>
</organism>
<evidence type="ECO:0008006" key="3">
    <source>
        <dbReference type="Google" id="ProtNLM"/>
    </source>
</evidence>
<dbReference type="SUPFAM" id="SSF52266">
    <property type="entry name" value="SGNH hydrolase"/>
    <property type="match status" value="1"/>
</dbReference>
<evidence type="ECO:0000313" key="1">
    <source>
        <dbReference type="EMBL" id="UUP13827.1"/>
    </source>
</evidence>
<keyword evidence="2" id="KW-1185">Reference proteome</keyword>
<dbReference type="RefSeq" id="WP_232402740.1">
    <property type="nucleotide sequence ID" value="NZ_CP102173.1"/>
</dbReference>
<dbReference type="Proteomes" id="UP001316184">
    <property type="component" value="Chromosome"/>
</dbReference>
<name>A0ABY5MAQ6_9ACTN</name>
<accession>A0ABY5MAQ6</accession>
<dbReference type="EMBL" id="CP102173">
    <property type="protein sequence ID" value="UUP13827.1"/>
    <property type="molecule type" value="Genomic_DNA"/>
</dbReference>
<gene>
    <name evidence="1" type="ORF">NQV15_00510</name>
</gene>